<comment type="catalytic activity">
    <reaction evidence="1">
        <text>ATP-independent breakage of single-stranded DNA, followed by passage and rejoining.</text>
        <dbReference type="EC" id="5.6.2.1"/>
    </reaction>
</comment>
<dbReference type="InterPro" id="IPR006171">
    <property type="entry name" value="TOPRIM_dom"/>
</dbReference>
<comment type="similarity">
    <text evidence="1">Belongs to the type IA topoisomerase family.</text>
</comment>
<dbReference type="Gene3D" id="3.40.50.140">
    <property type="match status" value="1"/>
</dbReference>
<dbReference type="EMBL" id="CAJNJA010081599">
    <property type="protein sequence ID" value="CAE7930411.1"/>
    <property type="molecule type" value="Genomic_DNA"/>
</dbReference>
<proteinExistence type="inferred from homology"/>
<keyword evidence="1" id="KW-0238">DNA-binding</keyword>
<dbReference type="GO" id="GO:0006281">
    <property type="term" value="P:DNA repair"/>
    <property type="evidence" value="ECO:0007669"/>
    <property type="project" value="TreeGrafter"/>
</dbReference>
<protein>
    <recommendedName>
        <fullName evidence="1">DNA topoisomerase</fullName>
        <ecNumber evidence="1">5.6.2.1</ecNumber>
    </recommendedName>
</protein>
<dbReference type="PANTHER" id="PTHR11390:SF21">
    <property type="entry name" value="DNA TOPOISOMERASE 3-ALPHA"/>
    <property type="match status" value="1"/>
</dbReference>
<gene>
    <name evidence="3" type="primary">Top3b</name>
    <name evidence="3" type="ORF">SNEC2469_LOCUS32355</name>
</gene>
<comment type="function">
    <text evidence="1">Introduces a single-strand break via transesterification at a target site in duplex DNA. Releases the supercoiling and torsional tension of DNA introduced during the DNA replication and transcription by transiently cleaving and rejoining one strand of the DNA duplex. The scissile phosphodiester is attacked by the catalytic tyrosine of the enzyme, resulting in the formation of a DNA-(5'-phosphotyrosyl)-enzyme intermediate and the expulsion of a 3'-OH DNA strand.</text>
</comment>
<dbReference type="PANTHER" id="PTHR11390">
    <property type="entry name" value="PROKARYOTIC DNA TOPOISOMERASE"/>
    <property type="match status" value="1"/>
</dbReference>
<dbReference type="Pfam" id="PF01751">
    <property type="entry name" value="Toprim"/>
    <property type="match status" value="1"/>
</dbReference>
<dbReference type="SUPFAM" id="SSF56712">
    <property type="entry name" value="Prokaryotic type I DNA topoisomerase"/>
    <property type="match status" value="1"/>
</dbReference>
<dbReference type="EC" id="5.6.2.1" evidence="1"/>
<dbReference type="OrthoDB" id="422784at2759"/>
<dbReference type="GO" id="GO:0003917">
    <property type="term" value="F:DNA topoisomerase type I (single strand cut, ATP-independent) activity"/>
    <property type="evidence" value="ECO:0007669"/>
    <property type="project" value="UniProtKB-EC"/>
</dbReference>
<feature type="domain" description="Toprim" evidence="2">
    <location>
        <begin position="39"/>
        <end position="121"/>
    </location>
</feature>
<dbReference type="GO" id="GO:0003677">
    <property type="term" value="F:DNA binding"/>
    <property type="evidence" value="ECO:0007669"/>
    <property type="project" value="UniProtKB-KW"/>
</dbReference>
<evidence type="ECO:0000313" key="4">
    <source>
        <dbReference type="Proteomes" id="UP000601435"/>
    </source>
</evidence>
<name>A0A813BWB0_9DINO</name>
<keyword evidence="1" id="KW-0413">Isomerase</keyword>
<comment type="caution">
    <text evidence="3">The sequence shown here is derived from an EMBL/GenBank/DDBJ whole genome shotgun (WGS) entry which is preliminary data.</text>
</comment>
<evidence type="ECO:0000256" key="1">
    <source>
        <dbReference type="RuleBase" id="RU362092"/>
    </source>
</evidence>
<keyword evidence="4" id="KW-1185">Reference proteome</keyword>
<feature type="non-terminal residue" evidence="3">
    <location>
        <position position="1"/>
    </location>
</feature>
<dbReference type="InterPro" id="IPR000380">
    <property type="entry name" value="Topo_IA"/>
</dbReference>
<accession>A0A813BWB0</accession>
<dbReference type="AlphaFoldDB" id="A0A813BWB0"/>
<dbReference type="GO" id="GO:0006310">
    <property type="term" value="P:DNA recombination"/>
    <property type="evidence" value="ECO:0007669"/>
    <property type="project" value="TreeGrafter"/>
</dbReference>
<evidence type="ECO:0000313" key="3">
    <source>
        <dbReference type="EMBL" id="CAE7930411.1"/>
    </source>
</evidence>
<dbReference type="GO" id="GO:0006265">
    <property type="term" value="P:DNA topological change"/>
    <property type="evidence" value="ECO:0007669"/>
    <property type="project" value="InterPro"/>
</dbReference>
<dbReference type="Proteomes" id="UP000601435">
    <property type="component" value="Unassembled WGS sequence"/>
</dbReference>
<dbReference type="InterPro" id="IPR023405">
    <property type="entry name" value="Topo_IA_core_domain"/>
</dbReference>
<sequence length="138" mass="15752">ARALHKEPEPVKPQDFVTSVYHFERDYKGSLARWCVSSTIGHFTETRMSGGLARQSNGGASPEMFTRELIDDCFRPKQKKMREQLRQLARNSDVLFLALDADMEGEFIARQVARVSQPLMRCWFTALGQRHLLPLGLA</sequence>
<organism evidence="3 4">
    <name type="scientific">Symbiodinium necroappetens</name>
    <dbReference type="NCBI Taxonomy" id="1628268"/>
    <lineage>
        <taxon>Eukaryota</taxon>
        <taxon>Sar</taxon>
        <taxon>Alveolata</taxon>
        <taxon>Dinophyceae</taxon>
        <taxon>Suessiales</taxon>
        <taxon>Symbiodiniaceae</taxon>
        <taxon>Symbiodinium</taxon>
    </lineage>
</organism>
<evidence type="ECO:0000259" key="2">
    <source>
        <dbReference type="Pfam" id="PF01751"/>
    </source>
</evidence>
<reference evidence="3" key="1">
    <citation type="submission" date="2021-02" db="EMBL/GenBank/DDBJ databases">
        <authorList>
            <person name="Dougan E. K."/>
            <person name="Rhodes N."/>
            <person name="Thang M."/>
            <person name="Chan C."/>
        </authorList>
    </citation>
    <scope>NUCLEOTIDE SEQUENCE</scope>
</reference>
<keyword evidence="1" id="KW-0799">Topoisomerase</keyword>